<gene>
    <name evidence="2" type="ORF">DPMN_053405</name>
</gene>
<accession>A0A9D4HS57</accession>
<reference evidence="2" key="1">
    <citation type="journal article" date="2019" name="bioRxiv">
        <title>The Genome of the Zebra Mussel, Dreissena polymorpha: A Resource for Invasive Species Research.</title>
        <authorList>
            <person name="McCartney M.A."/>
            <person name="Auch B."/>
            <person name="Kono T."/>
            <person name="Mallez S."/>
            <person name="Zhang Y."/>
            <person name="Obille A."/>
            <person name="Becker A."/>
            <person name="Abrahante J.E."/>
            <person name="Garbe J."/>
            <person name="Badalamenti J.P."/>
            <person name="Herman A."/>
            <person name="Mangelson H."/>
            <person name="Liachko I."/>
            <person name="Sullivan S."/>
            <person name="Sone E.D."/>
            <person name="Koren S."/>
            <person name="Silverstein K.A.T."/>
            <person name="Beckman K.B."/>
            <person name="Gohl D.M."/>
        </authorList>
    </citation>
    <scope>NUCLEOTIDE SEQUENCE</scope>
    <source>
        <strain evidence="2">Duluth1</strain>
        <tissue evidence="2">Whole animal</tissue>
    </source>
</reference>
<protein>
    <submittedName>
        <fullName evidence="2">Uncharacterized protein</fullName>
    </submittedName>
</protein>
<feature type="region of interest" description="Disordered" evidence="1">
    <location>
        <begin position="1"/>
        <end position="26"/>
    </location>
</feature>
<reference evidence="2" key="2">
    <citation type="submission" date="2020-11" db="EMBL/GenBank/DDBJ databases">
        <authorList>
            <person name="McCartney M.A."/>
            <person name="Auch B."/>
            <person name="Kono T."/>
            <person name="Mallez S."/>
            <person name="Becker A."/>
            <person name="Gohl D.M."/>
            <person name="Silverstein K.A.T."/>
            <person name="Koren S."/>
            <person name="Bechman K.B."/>
            <person name="Herman A."/>
            <person name="Abrahante J.E."/>
            <person name="Garbe J."/>
        </authorList>
    </citation>
    <scope>NUCLEOTIDE SEQUENCE</scope>
    <source>
        <strain evidence="2">Duluth1</strain>
        <tissue evidence="2">Whole animal</tissue>
    </source>
</reference>
<dbReference type="AlphaFoldDB" id="A0A9D4HS57"/>
<evidence type="ECO:0000313" key="2">
    <source>
        <dbReference type="EMBL" id="KAH3727468.1"/>
    </source>
</evidence>
<name>A0A9D4HS57_DREPO</name>
<dbReference type="EMBL" id="JAIWYP010000012">
    <property type="protein sequence ID" value="KAH3727468.1"/>
    <property type="molecule type" value="Genomic_DNA"/>
</dbReference>
<feature type="compositionally biased region" description="Polar residues" evidence="1">
    <location>
        <begin position="1"/>
        <end position="20"/>
    </location>
</feature>
<sequence>MKTMPTNTMTYQQKSKNKIPTSMHKTKMRKLLARGTRQHTEQAIAQKHCYIAEMVHN</sequence>
<evidence type="ECO:0000256" key="1">
    <source>
        <dbReference type="SAM" id="MobiDB-lite"/>
    </source>
</evidence>
<dbReference type="Proteomes" id="UP000828390">
    <property type="component" value="Unassembled WGS sequence"/>
</dbReference>
<organism evidence="2 3">
    <name type="scientific">Dreissena polymorpha</name>
    <name type="common">Zebra mussel</name>
    <name type="synonym">Mytilus polymorpha</name>
    <dbReference type="NCBI Taxonomy" id="45954"/>
    <lineage>
        <taxon>Eukaryota</taxon>
        <taxon>Metazoa</taxon>
        <taxon>Spiralia</taxon>
        <taxon>Lophotrochozoa</taxon>
        <taxon>Mollusca</taxon>
        <taxon>Bivalvia</taxon>
        <taxon>Autobranchia</taxon>
        <taxon>Heteroconchia</taxon>
        <taxon>Euheterodonta</taxon>
        <taxon>Imparidentia</taxon>
        <taxon>Neoheterodontei</taxon>
        <taxon>Myida</taxon>
        <taxon>Dreissenoidea</taxon>
        <taxon>Dreissenidae</taxon>
        <taxon>Dreissena</taxon>
    </lineage>
</organism>
<evidence type="ECO:0000313" key="3">
    <source>
        <dbReference type="Proteomes" id="UP000828390"/>
    </source>
</evidence>
<proteinExistence type="predicted"/>
<keyword evidence="3" id="KW-1185">Reference proteome</keyword>
<comment type="caution">
    <text evidence="2">The sequence shown here is derived from an EMBL/GenBank/DDBJ whole genome shotgun (WGS) entry which is preliminary data.</text>
</comment>